<dbReference type="Pfam" id="PF00704">
    <property type="entry name" value="Glyco_hydro_18"/>
    <property type="match status" value="1"/>
</dbReference>
<feature type="domain" description="GH18" evidence="2">
    <location>
        <begin position="11"/>
        <end position="289"/>
    </location>
</feature>
<organism evidence="3 4">
    <name type="scientific">Aspergillus leporis</name>
    <dbReference type="NCBI Taxonomy" id="41062"/>
    <lineage>
        <taxon>Eukaryota</taxon>
        <taxon>Fungi</taxon>
        <taxon>Dikarya</taxon>
        <taxon>Ascomycota</taxon>
        <taxon>Pezizomycotina</taxon>
        <taxon>Eurotiomycetes</taxon>
        <taxon>Eurotiomycetidae</taxon>
        <taxon>Eurotiales</taxon>
        <taxon>Aspergillaceae</taxon>
        <taxon>Aspergillus</taxon>
        <taxon>Aspergillus subgen. Circumdati</taxon>
    </lineage>
</organism>
<dbReference type="InterPro" id="IPR001223">
    <property type="entry name" value="Glyco_hydro18_cat"/>
</dbReference>
<dbReference type="CDD" id="cd07389">
    <property type="entry name" value="MPP_PhoD"/>
    <property type="match status" value="1"/>
</dbReference>
<dbReference type="GO" id="GO:0005975">
    <property type="term" value="P:carbohydrate metabolic process"/>
    <property type="evidence" value="ECO:0007669"/>
    <property type="project" value="InterPro"/>
</dbReference>
<dbReference type="SUPFAM" id="SSF51445">
    <property type="entry name" value="(Trans)glycosidases"/>
    <property type="match status" value="1"/>
</dbReference>
<evidence type="ECO:0000313" key="4">
    <source>
        <dbReference type="Proteomes" id="UP000326565"/>
    </source>
</evidence>
<dbReference type="EMBL" id="ML732373">
    <property type="protein sequence ID" value="KAB8068783.1"/>
    <property type="molecule type" value="Genomic_DNA"/>
</dbReference>
<dbReference type="InterPro" id="IPR017853">
    <property type="entry name" value="GH"/>
</dbReference>
<dbReference type="Pfam" id="PF09423">
    <property type="entry name" value="PhoD"/>
    <property type="match status" value="1"/>
</dbReference>
<dbReference type="InterPro" id="IPR029052">
    <property type="entry name" value="Metallo-depent_PP-like"/>
</dbReference>
<gene>
    <name evidence="3" type="ORF">BDV29DRAFT_195401</name>
</gene>
<dbReference type="CDD" id="cd06546">
    <property type="entry name" value="GH18_CTS3_chitinase"/>
    <property type="match status" value="1"/>
</dbReference>
<proteinExistence type="predicted"/>
<dbReference type="InterPro" id="IPR018946">
    <property type="entry name" value="PhoD-like_MPP"/>
</dbReference>
<reference evidence="3 4" key="1">
    <citation type="submission" date="2019-04" db="EMBL/GenBank/DDBJ databases">
        <title>Friends and foes A comparative genomics study of 23 Aspergillus species from section Flavi.</title>
        <authorList>
            <consortium name="DOE Joint Genome Institute"/>
            <person name="Kjaerbolling I."/>
            <person name="Vesth T."/>
            <person name="Frisvad J.C."/>
            <person name="Nybo J.L."/>
            <person name="Theobald S."/>
            <person name="Kildgaard S."/>
            <person name="Isbrandt T."/>
            <person name="Kuo A."/>
            <person name="Sato A."/>
            <person name="Lyhne E.K."/>
            <person name="Kogle M.E."/>
            <person name="Wiebenga A."/>
            <person name="Kun R.S."/>
            <person name="Lubbers R.J."/>
            <person name="Makela M.R."/>
            <person name="Barry K."/>
            <person name="Chovatia M."/>
            <person name="Clum A."/>
            <person name="Daum C."/>
            <person name="Haridas S."/>
            <person name="He G."/>
            <person name="LaButti K."/>
            <person name="Lipzen A."/>
            <person name="Mondo S."/>
            <person name="Riley R."/>
            <person name="Salamov A."/>
            <person name="Simmons B.A."/>
            <person name="Magnuson J.K."/>
            <person name="Henrissat B."/>
            <person name="Mortensen U.H."/>
            <person name="Larsen T.O."/>
            <person name="Devries R.P."/>
            <person name="Grigoriev I.V."/>
            <person name="Machida M."/>
            <person name="Baker S.E."/>
            <person name="Andersen M.R."/>
        </authorList>
    </citation>
    <scope>NUCLEOTIDE SEQUENCE [LARGE SCALE GENOMIC DNA]</scope>
    <source>
        <strain evidence="3 4">CBS 151.66</strain>
    </source>
</reference>
<evidence type="ECO:0000313" key="3">
    <source>
        <dbReference type="EMBL" id="KAB8068783.1"/>
    </source>
</evidence>
<dbReference type="SUPFAM" id="SSF56300">
    <property type="entry name" value="Metallo-dependent phosphatases"/>
    <property type="match status" value="1"/>
</dbReference>
<dbReference type="InterPro" id="IPR038607">
    <property type="entry name" value="PhoD-like_sf"/>
</dbReference>
<dbReference type="Gene3D" id="3.20.20.80">
    <property type="entry name" value="Glycosidases"/>
    <property type="match status" value="1"/>
</dbReference>
<dbReference type="InterPro" id="IPR052900">
    <property type="entry name" value="Phospholipid_Metab_Enz"/>
</dbReference>
<dbReference type="Gene3D" id="3.60.21.70">
    <property type="entry name" value="PhoD-like phosphatase"/>
    <property type="match status" value="1"/>
</dbReference>
<accession>A0A5N5WJX6</accession>
<dbReference type="PANTHER" id="PTHR43606">
    <property type="entry name" value="PHOSPHATASE, PUTATIVE (AFU_ORTHOLOGUE AFUA_6G08710)-RELATED"/>
    <property type="match status" value="1"/>
</dbReference>
<feature type="region of interest" description="Disordered" evidence="1">
    <location>
        <begin position="379"/>
        <end position="404"/>
    </location>
</feature>
<dbReference type="PANTHER" id="PTHR43606:SF2">
    <property type="entry name" value="ALKALINE PHOSPHATASE FAMILY PROTEIN (AFU_ORTHOLOGUE AFUA_5G03860)"/>
    <property type="match status" value="1"/>
</dbReference>
<name>A0A5N5WJX6_9EURO</name>
<protein>
    <submittedName>
        <fullName evidence="3">Alkaline phosphatase</fullName>
    </submittedName>
</protein>
<dbReference type="Proteomes" id="UP000326565">
    <property type="component" value="Unassembled WGS sequence"/>
</dbReference>
<keyword evidence="4" id="KW-1185">Reference proteome</keyword>
<evidence type="ECO:0000256" key="1">
    <source>
        <dbReference type="SAM" id="MobiDB-lite"/>
    </source>
</evidence>
<dbReference type="OrthoDB" id="2100241at2759"/>
<dbReference type="PROSITE" id="PS51910">
    <property type="entry name" value="GH18_2"/>
    <property type="match status" value="1"/>
</dbReference>
<evidence type="ECO:0000259" key="2">
    <source>
        <dbReference type="PROSITE" id="PS51910"/>
    </source>
</evidence>
<dbReference type="AlphaFoldDB" id="A0A5N5WJX6"/>
<sequence>MPPVPAQVDRCRVICYHQTLCPDRGEFVSALPLVQHNTGITHIIIAAFHLNADPSHITLNDDPPHNSMYDALWAEVPLLKQSGVHVMGMLGGAAQGSFQALDGDEEKFERYYQPLLATIQRHQLDGLDLDVEEHMSLVGIIRLIDRLKLDLGDDFIITLAPVAAALLGIGNLSGFDYRELERQRASKISWYNAQFYNGWGPAEDPRLYAAIVAQGWSPQRVVYGLLTNPGNGSQGYVPREIIGPILGQLVEQFPNFGGVMGWEYFNSKPGEREKPWQWAAEMSLSMHMKDVVVATQQLLSGPMASSLMNVLRDMMNQRPLYTLHEAMVSLPRVAAATSSAILRLAAFVFLRWIPGHHFPPLIFTSLVVYLSSLLSLSRPASKNTSDRRHDLKGSQSTSESAEAPAGESILKTILTGLPSASSPLATRSTVLVNIVLTLLTADLLLRGVFLYPANDVSLSRIGYVSPTTANLLVREPDSAQLPLVVFYQEAEHEDPPSKWVEEGIIYALDESTDFTASVTLKNLKPSSHYRYSLSNNRTGSFVTAPLHGTKSANRLSFLTSSCMKPNFPYNPLSHPLRIEGIEKMAETISKLPTLLRPAFMLFLGDFIYIDVPQRFGSSVSHYRSEYRRVYSSPSWFAQRDTPAIDLPWIHTLDDHEIENDWSKGNNTAPYLAAADPYMHYHVSVNPPIPATPFGKPENTTYFSFIHGPASFFMLDTRTYRSEPAEPDSTILGSAQLQSLLAYLARPEPAEVRWKIVASSVPFTKNWHIGTADTWGGFLNERRTVFEAMWRAERELGVRIILLSGDRHEFGATRFPDPTFDYTQDELLPETAGEGLHEFSVGPLSMFYLPIRTYHQTDNEDVTVKYVPDGNTKYGLIDIEIRDESVLTTNGKIAVVPSSVLTYSLYVDNDIAWQYSLSVPLPGYEDIIASTASVRHPRLLPGKVLQDNREAVGWDAHIQTAIGQAEEYYKILDRLEAAERLD</sequence>